<keyword evidence="3" id="KW-1185">Reference proteome</keyword>
<evidence type="ECO:0000313" key="3">
    <source>
        <dbReference type="Proteomes" id="UP001222027"/>
    </source>
</evidence>
<name>A0AAV8RX19_ENSVE</name>
<feature type="region of interest" description="Disordered" evidence="1">
    <location>
        <begin position="28"/>
        <end position="54"/>
    </location>
</feature>
<evidence type="ECO:0000256" key="1">
    <source>
        <dbReference type="SAM" id="MobiDB-lite"/>
    </source>
</evidence>
<dbReference type="Proteomes" id="UP001222027">
    <property type="component" value="Unassembled WGS sequence"/>
</dbReference>
<dbReference type="EMBL" id="JAQQAF010000001">
    <property type="protein sequence ID" value="KAJ8511675.1"/>
    <property type="molecule type" value="Genomic_DNA"/>
</dbReference>
<proteinExistence type="predicted"/>
<reference evidence="2 3" key="1">
    <citation type="submission" date="2022-12" db="EMBL/GenBank/DDBJ databases">
        <title>Chromosome-scale assembly of the Ensete ventricosum genome.</title>
        <authorList>
            <person name="Dussert Y."/>
            <person name="Stocks J."/>
            <person name="Wendawek A."/>
            <person name="Woldeyes F."/>
            <person name="Nichols R.A."/>
            <person name="Borrell J.S."/>
        </authorList>
    </citation>
    <scope>NUCLEOTIDE SEQUENCE [LARGE SCALE GENOMIC DNA]</scope>
    <source>
        <strain evidence="3">cv. Maze</strain>
        <tissue evidence="2">Seeds</tissue>
    </source>
</reference>
<feature type="compositionally biased region" description="Polar residues" evidence="1">
    <location>
        <begin position="28"/>
        <end position="38"/>
    </location>
</feature>
<comment type="caution">
    <text evidence="2">The sequence shown here is derived from an EMBL/GenBank/DDBJ whole genome shotgun (WGS) entry which is preliminary data.</text>
</comment>
<accession>A0AAV8RX19</accession>
<evidence type="ECO:0000313" key="2">
    <source>
        <dbReference type="EMBL" id="KAJ8511675.1"/>
    </source>
</evidence>
<sequence length="192" mass="21623">MAFLNRCGGAHYDQHLDAEVTLQETPSKLKIASSSQQDAPGRLRGTNSHCEPHSSSEELDLIRYLLILPREVIHFGRFYVASGHTNLSSRLQYTAEEIYGQPRQVGSSCHLAAVDPHQGWILLRPVKKWMSVPDNVIDVLTEGKVARGLVRTAYCASVKDEMEGSLHLNWTLVDHLEILYSQGWKDSHLFMV</sequence>
<dbReference type="AlphaFoldDB" id="A0AAV8RX19"/>
<protein>
    <submittedName>
        <fullName evidence="2">Uncharacterized protein</fullName>
    </submittedName>
</protein>
<gene>
    <name evidence="2" type="ORF">OPV22_002109</name>
</gene>
<organism evidence="2 3">
    <name type="scientific">Ensete ventricosum</name>
    <name type="common">Abyssinian banana</name>
    <name type="synonym">Musa ensete</name>
    <dbReference type="NCBI Taxonomy" id="4639"/>
    <lineage>
        <taxon>Eukaryota</taxon>
        <taxon>Viridiplantae</taxon>
        <taxon>Streptophyta</taxon>
        <taxon>Embryophyta</taxon>
        <taxon>Tracheophyta</taxon>
        <taxon>Spermatophyta</taxon>
        <taxon>Magnoliopsida</taxon>
        <taxon>Liliopsida</taxon>
        <taxon>Zingiberales</taxon>
        <taxon>Musaceae</taxon>
        <taxon>Ensete</taxon>
    </lineage>
</organism>